<reference evidence="2 3" key="1">
    <citation type="submission" date="2025-04" db="UniProtKB">
        <authorList>
            <consortium name="RefSeq"/>
        </authorList>
    </citation>
    <scope>IDENTIFICATION</scope>
</reference>
<evidence type="ECO:0000313" key="1">
    <source>
        <dbReference type="Proteomes" id="UP001515500"/>
    </source>
</evidence>
<dbReference type="RefSeq" id="XP_039136947.1">
    <property type="nucleotide sequence ID" value="XM_039281013.1"/>
</dbReference>
<keyword evidence="1" id="KW-1185">Reference proteome</keyword>
<dbReference type="RefSeq" id="XP_039136948.1">
    <property type="nucleotide sequence ID" value="XM_039281014.1"/>
</dbReference>
<evidence type="ECO:0000313" key="3">
    <source>
        <dbReference type="RefSeq" id="XP_039136946.1"/>
    </source>
</evidence>
<dbReference type="PANTHER" id="PTHR11139:SF71">
    <property type="entry name" value="SERINE_THREONINE-PROTEIN KINASE SMG1"/>
    <property type="match status" value="1"/>
</dbReference>
<sequence length="782" mass="86843">MCDPMMNAGIALDCHDATFHHCVLRLQDLRNLVASTMRDNARGTQTSENVHTLRFRLAGDVLKVLRHAALALSKSHEPEALAGLQKWVVTAFPTLFTEEMQAGPERSGGMGFFSWMTGLIYQARGQYEKAAAHFSHLLQSEDALSYMGADGIQFVIARVIESYSSLSDWRSLNIWLAELQTLRSMHAGKDYSGALTAAGNEINLIHALACFDEGDIQAACGYLDLTPKSSCELSLDPRLSLERSEQMLLRSMLERNDKPDIILGQLEKAKLMLDEALSIAPLTGLAEVAACATQLHCIIGFESKYQCSNEAEARQMPPVLESLQQMLHSPISMIHQDCSLWIKIFRVHCTVLPTSLTTLLLCQKLHRLARKQNNFLLANRMSQYFKDHLMACSEEDTDMLALNLRYDGILLKYAEGKHEEALISLWSFVQADMLSSTSHALETGTFLKAKACLKLSSWLRQGGLGTNLRTILLKMHEDFQKSNVENSSSIHINGPYCADSDMTCDSNLNAILEEIVGSAIKLSCHLCPSMSKAWLSYASWCFAQASGSLPELGTVLQSCSLSPVLQPEISIYRFQLTDEEISLVRAIITRIYNNAGYGKCATDLDDQSEISSHSEKATFINSLVQQTACLLQAASGASGFNTLEVDDSAAALSSKLQMLFLDMHVIIEDGNMASINELVDIWRLLRQRYVSLFGHAARGFFEYLSNSFPNHQGSHYENFHLDVSKEKAKKSCTLRAMLFILHILLTYGVELNEVFELGFCKSSSPYLAGNHTPIVCTVKFSS</sequence>
<dbReference type="GO" id="GO:0004674">
    <property type="term" value="F:protein serine/threonine kinase activity"/>
    <property type="evidence" value="ECO:0007669"/>
    <property type="project" value="TreeGrafter"/>
</dbReference>
<gene>
    <name evidence="2 3 4 5" type="primary">LOC120274475</name>
</gene>
<dbReference type="RefSeq" id="XP_039136945.1">
    <property type="nucleotide sequence ID" value="XM_039281011.1"/>
</dbReference>
<dbReference type="AlphaFoldDB" id="A0AB40CAU5"/>
<dbReference type="Proteomes" id="UP001515500">
    <property type="component" value="Chromosome 13"/>
</dbReference>
<accession>A0AB40CAU5</accession>
<organism evidence="1 2">
    <name type="scientific">Dioscorea cayennensis subsp. rotundata</name>
    <name type="common">White Guinea yam</name>
    <name type="synonym">Dioscorea rotundata</name>
    <dbReference type="NCBI Taxonomy" id="55577"/>
    <lineage>
        <taxon>Eukaryota</taxon>
        <taxon>Viridiplantae</taxon>
        <taxon>Streptophyta</taxon>
        <taxon>Embryophyta</taxon>
        <taxon>Tracheophyta</taxon>
        <taxon>Spermatophyta</taxon>
        <taxon>Magnoliopsida</taxon>
        <taxon>Liliopsida</taxon>
        <taxon>Dioscoreales</taxon>
        <taxon>Dioscoreaceae</taxon>
        <taxon>Dioscorea</taxon>
    </lineage>
</organism>
<name>A0AB40CAU5_DIOCR</name>
<proteinExistence type="predicted"/>
<dbReference type="PANTHER" id="PTHR11139">
    <property type="entry name" value="ATAXIA TELANGIECTASIA MUTATED ATM -RELATED"/>
    <property type="match status" value="1"/>
</dbReference>
<dbReference type="GO" id="GO:0000184">
    <property type="term" value="P:nuclear-transcribed mRNA catabolic process, nonsense-mediated decay"/>
    <property type="evidence" value="ECO:0007669"/>
    <property type="project" value="TreeGrafter"/>
</dbReference>
<dbReference type="GO" id="GO:0005634">
    <property type="term" value="C:nucleus"/>
    <property type="evidence" value="ECO:0007669"/>
    <property type="project" value="TreeGrafter"/>
</dbReference>
<protein>
    <submittedName>
        <fullName evidence="2 3">Uncharacterized protein LOC120274475 isoform X1</fullName>
    </submittedName>
</protein>
<dbReference type="InterPro" id="IPR050517">
    <property type="entry name" value="DDR_Repair_Kinase"/>
</dbReference>
<dbReference type="RefSeq" id="XP_039136946.1">
    <property type="nucleotide sequence ID" value="XM_039281012.1"/>
</dbReference>
<evidence type="ECO:0000313" key="4">
    <source>
        <dbReference type="RefSeq" id="XP_039136947.1"/>
    </source>
</evidence>
<evidence type="ECO:0000313" key="5">
    <source>
        <dbReference type="RefSeq" id="XP_039136948.1"/>
    </source>
</evidence>
<evidence type="ECO:0000313" key="2">
    <source>
        <dbReference type="RefSeq" id="XP_039136945.1"/>
    </source>
</evidence>
<dbReference type="GeneID" id="120274475"/>